<evidence type="ECO:0000259" key="2">
    <source>
        <dbReference type="PROSITE" id="PS50041"/>
    </source>
</evidence>
<sequence length="626" mass="71207">MSRQALAFGLVATLILSTLYFSPSYTAEEDEEFYENEPYLYYDLHIHELDYKHVDEDGYSDFSGSVYMRREYSSEESEKFRNLLIKSYKISLLDKEYRENVNSIIVSVSEGTKDSVKGIEDITNLTQTYDGKAKMLLDYEVSTEELVTLDMITWVRDNFEIDSMVDGVPRNKMTSRLEHVNDTLKNADDTGEKLSIIEEEIHREHYDRQVTTEGGPILTIDGVQAVWTNWEFESVGPTSHLLGGLSSQKDNRLWIGQWMHIEFPNATHTPGNHTLMFEWPDEDFKGKETNFHVSLGYGEVFTNITTESTDVWPNEDDNWYKPPFEWFGFAAGNGTVGKFEATFGQGFPDYGSHDWYEAAEYAETLTYEGVNGHLATITSKEEAEMVYSLLDGHSYWLGGFQNISSPDYSEPSGGWEWVTGEKFNHSIWPSCQEDPNNPCAYDEMYSAEPNDSGSEDCLEVWGFDKYLNDARCHYWTWKGIVVEYEMNGTNHYGAYIPQWYWDEQNSTDVLVYVLAVPLTDKDRNEILKEEGDPDADNDGIVDTFDNDDDNDGIDDGEDMDDDNDGIDDDNDRCPGTKVGDQVDKDGCSANQIVSELSDGDSSLPSLSFVVSIIAVLGLAILRKPRL</sequence>
<accession>A0A1J5TUT0</accession>
<feature type="domain" description="C-type lectin" evidence="2">
    <location>
        <begin position="355"/>
        <end position="472"/>
    </location>
</feature>
<evidence type="ECO:0000256" key="1">
    <source>
        <dbReference type="SAM" id="MobiDB-lite"/>
    </source>
</evidence>
<proteinExistence type="predicted"/>
<protein>
    <recommendedName>
        <fullName evidence="2">C-type lectin domain-containing protein</fullName>
    </recommendedName>
</protein>
<reference evidence="3 4" key="1">
    <citation type="submission" date="2016-08" db="EMBL/GenBank/DDBJ databases">
        <title>New Insights into Marine Group III Euryarchaeota, from dark to light.</title>
        <authorList>
            <person name="Haro-Moreno J.M."/>
            <person name="Rodriguez-Valera F."/>
            <person name="Lopez-Garcia P."/>
            <person name="Moreira D."/>
            <person name="Martin-Cuadrado A.B."/>
        </authorList>
    </citation>
    <scope>NUCLEOTIDE SEQUENCE [LARGE SCALE GENOMIC DNA]</scope>
    <source>
        <strain evidence="3">CG-Bathy1</strain>
    </source>
</reference>
<dbReference type="Proteomes" id="UP000183815">
    <property type="component" value="Unassembled WGS sequence"/>
</dbReference>
<organism evidence="3 4">
    <name type="scientific">Marine Group III euryarchaeote CG-Bathy1</name>
    <dbReference type="NCBI Taxonomy" id="1889001"/>
    <lineage>
        <taxon>Archaea</taxon>
        <taxon>Methanobacteriati</taxon>
        <taxon>Thermoplasmatota</taxon>
        <taxon>Thermoplasmata</taxon>
        <taxon>Candidatus Thermoprofundales</taxon>
    </lineage>
</organism>
<gene>
    <name evidence="3" type="ORF">BEU04_04130</name>
</gene>
<dbReference type="InterPro" id="IPR028974">
    <property type="entry name" value="TSP_type-3_rpt"/>
</dbReference>
<dbReference type="InterPro" id="IPR001304">
    <property type="entry name" value="C-type_lectin-like"/>
</dbReference>
<dbReference type="Pfam" id="PF00059">
    <property type="entry name" value="Lectin_C"/>
    <property type="match status" value="1"/>
</dbReference>
<dbReference type="Gene3D" id="3.10.100.10">
    <property type="entry name" value="Mannose-Binding Protein A, subunit A"/>
    <property type="match status" value="1"/>
</dbReference>
<dbReference type="GO" id="GO:0005509">
    <property type="term" value="F:calcium ion binding"/>
    <property type="evidence" value="ECO:0007669"/>
    <property type="project" value="InterPro"/>
</dbReference>
<dbReference type="SUPFAM" id="SSF56436">
    <property type="entry name" value="C-type lectin-like"/>
    <property type="match status" value="1"/>
</dbReference>
<dbReference type="InterPro" id="IPR016186">
    <property type="entry name" value="C-type_lectin-like/link_sf"/>
</dbReference>
<name>A0A1J5TUT0_9ARCH</name>
<dbReference type="InterPro" id="IPR016187">
    <property type="entry name" value="CTDL_fold"/>
</dbReference>
<evidence type="ECO:0000313" key="3">
    <source>
        <dbReference type="EMBL" id="OIR20008.1"/>
    </source>
</evidence>
<evidence type="ECO:0000313" key="4">
    <source>
        <dbReference type="Proteomes" id="UP000183815"/>
    </source>
</evidence>
<dbReference type="PROSITE" id="PS50041">
    <property type="entry name" value="C_TYPE_LECTIN_2"/>
    <property type="match status" value="1"/>
</dbReference>
<dbReference type="AlphaFoldDB" id="A0A1J5TUT0"/>
<dbReference type="CDD" id="cd00037">
    <property type="entry name" value="CLECT"/>
    <property type="match status" value="1"/>
</dbReference>
<dbReference type="EMBL" id="MIYU01000004">
    <property type="protein sequence ID" value="OIR20008.1"/>
    <property type="molecule type" value="Genomic_DNA"/>
</dbReference>
<dbReference type="SUPFAM" id="SSF103647">
    <property type="entry name" value="TSP type-3 repeat"/>
    <property type="match status" value="1"/>
</dbReference>
<comment type="caution">
    <text evidence="3">The sequence shown here is derived from an EMBL/GenBank/DDBJ whole genome shotgun (WGS) entry which is preliminary data.</text>
</comment>
<feature type="compositionally biased region" description="Acidic residues" evidence="1">
    <location>
        <begin position="531"/>
        <end position="570"/>
    </location>
</feature>
<feature type="region of interest" description="Disordered" evidence="1">
    <location>
        <begin position="527"/>
        <end position="584"/>
    </location>
</feature>